<protein>
    <submittedName>
        <fullName evidence="1">Uncharacterized protein</fullName>
    </submittedName>
</protein>
<name>A0A9E6Z1G0_9CAUD</name>
<accession>A0A9E6Z1G0</accession>
<sequence>MSGLRLIVDSAEVAKYAKSVNIPVKSGLVRALLMVGDSPEKNYDGTGNLLTKAGAPVKTTDHSYTFNNTAFIDTGYSWSGDITIFAVAKRRISALSGKAKCYATSWFSGNGGAVGLLTLQDSNLYAHAIAKNASNTFSFQNVTIPIASGSTDNLWQAMAQRISGRVNTGYNLTQNLSASLTLADGLSWATRSDVTIKVGTGNGQSNTAVEDCEIACVFIFNRALTDSEISSMHDWISAWGKNYGLTV</sequence>
<proteinExistence type="predicted"/>
<reference evidence="1" key="1">
    <citation type="submission" date="2022-02" db="EMBL/GenBank/DDBJ databases">
        <authorList>
            <person name="Kim D."/>
            <person name="Kim Y."/>
            <person name="Lee S.-M."/>
            <person name="Kim H."/>
            <person name="Nong L.K."/>
        </authorList>
    </citation>
    <scope>NUCLEOTIDE SEQUENCE</scope>
</reference>
<organism evidence="1">
    <name type="scientific">Klebsiella phage KP12</name>
    <dbReference type="NCBI Taxonomy" id="2923374"/>
    <lineage>
        <taxon>Viruses</taxon>
        <taxon>Duplodnaviria</taxon>
        <taxon>Heunggongvirae</taxon>
        <taxon>Uroviricota</taxon>
        <taxon>Caudoviricetes</taxon>
        <taxon>Vequintavirinae</taxon>
    </lineage>
</organism>
<evidence type="ECO:0000313" key="1">
    <source>
        <dbReference type="EMBL" id="UNI73517.1"/>
    </source>
</evidence>
<dbReference type="EMBL" id="OM835951">
    <property type="protein sequence ID" value="UNI73517.1"/>
    <property type="molecule type" value="Genomic_DNA"/>
</dbReference>
<gene>
    <name evidence="1" type="ORF">KP12_107</name>
</gene>